<dbReference type="CDD" id="cd20338">
    <property type="entry name" value="BRcat_RBR_RNF19"/>
    <property type="match status" value="1"/>
</dbReference>
<keyword evidence="12 17" id="KW-1133">Transmembrane helix</keyword>
<dbReference type="Gene3D" id="2.20.25.20">
    <property type="match status" value="1"/>
</dbReference>
<sequence length="891" mass="94312">MFVVWWMRQPHLWCVWGGYTPVAVGEAATPVVVWCEAATPVVVWWRGSHTCGLGGGVSITMNEPCGNGNNSGSSNPGGGVRTRTYPSVAAMERGGAGGGSNNSSSGFPRMSLRSLLLNSPFSIRTRSKRVRTPTSSYKLTMEPETNTDSSGVFAEGTGESSSWSSIKRHHTSGRSLVGSRRGSVGSRGTSRGDSCSSEGGACASSGNSISHGVESTTVGISSSNTEGATAEGGRRECSLCLQEVPDDLFPILISCPHSACLPCLRQYLKVEITESRVNISCPQCNELMHPTDIHNIVDNALLSYKFEDFMLRRVLSMDPDTRWCPAPDCGYAVVATGCAGCPKLKCERPGCGSYFCYHCKAEWHPNQTCDMARAQRSPNVLLSSFSYLHDIQTNDDVKACPRCQVLIVKMDDGSCNHMTCSVCGAEFCWLCMKEISDLHYLSPSGCTFWGKKPWSRKKKILWQLGTLVGAPLGIGLVAGLAVPAMIIGIPIWVGRKLHARYSMANPHRRNLAVVGGVTASAVISPVLAGLAVSIGVPILLAYVYGVVPISLCRSGGCGVTTSASGVRIAFDDENDMVFGIPGRQSESSHVGAGTASIGEVSCGASLSADSAAHVLAESDRESASNTAIAPASLTGSIASSCISRTNRLEVHVDIAHGARSIASGETASLAISERSTHTVSETEAEEDLGGGGDSASGVLEGVGISPHITSLYIHSIPPSASDNNSAVLTSDVTNDQGSTDLRLDSVSAIITARQFSRRYSSSSKGVTFVGDSHEASDHVTLTLDDNDDDQDDEASGSPFGYEEGRGNFHGGVPVSEVQQADRERVMNSLKNPCTRSLHRSVICSSSSSALPSVHQSKSKSNHSKRRASSAEGKARNFDKPVRCESFPKLES</sequence>
<feature type="compositionally biased region" description="Basic and acidic residues" evidence="16">
    <location>
        <begin position="872"/>
        <end position="891"/>
    </location>
</feature>
<evidence type="ECO:0000256" key="1">
    <source>
        <dbReference type="ARBA" id="ARBA00001798"/>
    </source>
</evidence>
<dbReference type="GO" id="GO:0016567">
    <property type="term" value="P:protein ubiquitination"/>
    <property type="evidence" value="ECO:0007669"/>
    <property type="project" value="InterPro"/>
</dbReference>
<evidence type="ECO:0000256" key="17">
    <source>
        <dbReference type="SAM" id="Phobius"/>
    </source>
</evidence>
<feature type="compositionally biased region" description="Polar residues" evidence="16">
    <location>
        <begin position="132"/>
        <end position="150"/>
    </location>
</feature>
<evidence type="ECO:0000256" key="4">
    <source>
        <dbReference type="ARBA" id="ARBA00012251"/>
    </source>
</evidence>
<dbReference type="FunFam" id="1.20.120.1750:FF:000001">
    <property type="entry name" value="RBR-type E3 ubiquitin transferase"/>
    <property type="match status" value="1"/>
</dbReference>
<dbReference type="Gene3D" id="3.30.40.10">
    <property type="entry name" value="Zinc/RING finger domain, C3HC4 (zinc finger)"/>
    <property type="match status" value="1"/>
</dbReference>
<dbReference type="Proteomes" id="UP000747542">
    <property type="component" value="Unassembled WGS sequence"/>
</dbReference>
<keyword evidence="9 15" id="KW-0863">Zinc-finger</keyword>
<feature type="region of interest" description="Disordered" evidence="16">
    <location>
        <begin position="672"/>
        <end position="692"/>
    </location>
</feature>
<reference evidence="21" key="1">
    <citation type="journal article" date="2021" name="Sci. Adv.">
        <title>The American lobster genome reveals insights on longevity, neural, and immune adaptations.</title>
        <authorList>
            <person name="Polinski J.M."/>
            <person name="Zimin A.V."/>
            <person name="Clark K.F."/>
            <person name="Kohn A.B."/>
            <person name="Sadowski N."/>
            <person name="Timp W."/>
            <person name="Ptitsyn A."/>
            <person name="Khanna P."/>
            <person name="Romanova D.Y."/>
            <person name="Williams P."/>
            <person name="Greenwood S.J."/>
            <person name="Moroz L.L."/>
            <person name="Walt D.R."/>
            <person name="Bodnar A.G."/>
        </authorList>
    </citation>
    <scope>NUCLEOTIDE SEQUENCE</scope>
    <source>
        <strain evidence="21">GMGI-L3</strain>
    </source>
</reference>
<dbReference type="EC" id="2.3.2.31" evidence="4"/>
<protein>
    <recommendedName>
        <fullName evidence="4">RBR-type E3 ubiquitin transferase</fullName>
        <ecNumber evidence="4">2.3.2.31</ecNumber>
    </recommendedName>
</protein>
<feature type="signal peptide" evidence="18">
    <location>
        <begin position="1"/>
        <end position="25"/>
    </location>
</feature>
<dbReference type="InterPro" id="IPR031127">
    <property type="entry name" value="E3_UB_ligase_RBR"/>
</dbReference>
<keyword evidence="18" id="KW-0732">Signal</keyword>
<feature type="compositionally biased region" description="Basic residues" evidence="16">
    <location>
        <begin position="856"/>
        <end position="867"/>
    </location>
</feature>
<dbReference type="SUPFAM" id="SSF57850">
    <property type="entry name" value="RING/U-box"/>
    <property type="match status" value="3"/>
</dbReference>
<evidence type="ECO:0000256" key="14">
    <source>
        <dbReference type="ARBA" id="ARBA00061087"/>
    </source>
</evidence>
<dbReference type="GO" id="GO:0061630">
    <property type="term" value="F:ubiquitin protein ligase activity"/>
    <property type="evidence" value="ECO:0007669"/>
    <property type="project" value="UniProtKB-EC"/>
</dbReference>
<dbReference type="CDD" id="cd20355">
    <property type="entry name" value="Rcat_RBR_RNF19"/>
    <property type="match status" value="1"/>
</dbReference>
<feature type="region of interest" description="Disordered" evidence="16">
    <location>
        <begin position="780"/>
        <end position="812"/>
    </location>
</feature>
<evidence type="ECO:0000256" key="11">
    <source>
        <dbReference type="ARBA" id="ARBA00022833"/>
    </source>
</evidence>
<feature type="chain" id="PRO_5035284688" description="RBR-type E3 ubiquitin transferase" evidence="18">
    <location>
        <begin position="26"/>
        <end position="891"/>
    </location>
</feature>
<evidence type="ECO:0000256" key="10">
    <source>
        <dbReference type="ARBA" id="ARBA00022786"/>
    </source>
</evidence>
<comment type="pathway">
    <text evidence="3">Protein modification; protein ubiquitination.</text>
</comment>
<dbReference type="InterPro" id="IPR013083">
    <property type="entry name" value="Znf_RING/FYVE/PHD"/>
</dbReference>
<evidence type="ECO:0000256" key="6">
    <source>
        <dbReference type="ARBA" id="ARBA00022692"/>
    </source>
</evidence>
<dbReference type="PROSITE" id="PS51873">
    <property type="entry name" value="TRIAD"/>
    <property type="match status" value="1"/>
</dbReference>
<feature type="compositionally biased region" description="Polar residues" evidence="16">
    <location>
        <begin position="209"/>
        <end position="227"/>
    </location>
</feature>
<evidence type="ECO:0000256" key="5">
    <source>
        <dbReference type="ARBA" id="ARBA00022679"/>
    </source>
</evidence>
<evidence type="ECO:0000259" key="19">
    <source>
        <dbReference type="PROSITE" id="PS50089"/>
    </source>
</evidence>
<keyword evidence="6 17" id="KW-0812">Transmembrane</keyword>
<keyword evidence="13 17" id="KW-0472">Membrane</keyword>
<comment type="subcellular location">
    <subcellularLocation>
        <location evidence="2">Membrane</location>
        <topology evidence="2">Multi-pass membrane protein</topology>
    </subcellularLocation>
</comment>
<evidence type="ECO:0000313" key="21">
    <source>
        <dbReference type="EMBL" id="KAG7172888.1"/>
    </source>
</evidence>
<accession>A0A8J5N3T9</accession>
<keyword evidence="7" id="KW-0479">Metal-binding</keyword>
<keyword evidence="8" id="KW-0677">Repeat</keyword>
<name>A0A8J5N3T9_HOMAM</name>
<dbReference type="PANTHER" id="PTHR11685">
    <property type="entry name" value="RBR FAMILY RING FINGER AND IBR DOMAIN-CONTAINING"/>
    <property type="match status" value="1"/>
</dbReference>
<evidence type="ECO:0000256" key="2">
    <source>
        <dbReference type="ARBA" id="ARBA00004141"/>
    </source>
</evidence>
<keyword evidence="22" id="KW-1185">Reference proteome</keyword>
<feature type="domain" description="RING-type" evidence="20">
    <location>
        <begin position="233"/>
        <end position="450"/>
    </location>
</feature>
<keyword evidence="11" id="KW-0862">Zinc</keyword>
<keyword evidence="10" id="KW-0833">Ubl conjugation pathway</keyword>
<dbReference type="GO" id="GO:0016020">
    <property type="term" value="C:membrane"/>
    <property type="evidence" value="ECO:0007669"/>
    <property type="project" value="UniProtKB-SubCell"/>
</dbReference>
<dbReference type="AlphaFoldDB" id="A0A8J5N3T9"/>
<dbReference type="SMART" id="SM00184">
    <property type="entry name" value="RING"/>
    <property type="match status" value="1"/>
</dbReference>
<evidence type="ECO:0000256" key="9">
    <source>
        <dbReference type="ARBA" id="ARBA00022771"/>
    </source>
</evidence>
<evidence type="ECO:0000256" key="16">
    <source>
        <dbReference type="SAM" id="MobiDB-lite"/>
    </source>
</evidence>
<evidence type="ECO:0000256" key="18">
    <source>
        <dbReference type="SAM" id="SignalP"/>
    </source>
</evidence>
<feature type="region of interest" description="Disordered" evidence="16">
    <location>
        <begin position="844"/>
        <end position="891"/>
    </location>
</feature>
<dbReference type="EMBL" id="JAHLQT010010216">
    <property type="protein sequence ID" value="KAG7172888.1"/>
    <property type="molecule type" value="Genomic_DNA"/>
</dbReference>
<dbReference type="InterPro" id="IPR044066">
    <property type="entry name" value="TRIAD_supradom"/>
</dbReference>
<gene>
    <name evidence="21" type="primary">Rnf19A-L</name>
    <name evidence="21" type="ORF">Hamer_G017867</name>
</gene>
<organism evidence="21 22">
    <name type="scientific">Homarus americanus</name>
    <name type="common">American lobster</name>
    <dbReference type="NCBI Taxonomy" id="6706"/>
    <lineage>
        <taxon>Eukaryota</taxon>
        <taxon>Metazoa</taxon>
        <taxon>Ecdysozoa</taxon>
        <taxon>Arthropoda</taxon>
        <taxon>Crustacea</taxon>
        <taxon>Multicrustacea</taxon>
        <taxon>Malacostraca</taxon>
        <taxon>Eumalacostraca</taxon>
        <taxon>Eucarida</taxon>
        <taxon>Decapoda</taxon>
        <taxon>Pleocyemata</taxon>
        <taxon>Astacidea</taxon>
        <taxon>Nephropoidea</taxon>
        <taxon>Nephropidae</taxon>
        <taxon>Homarus</taxon>
    </lineage>
</organism>
<feature type="compositionally biased region" description="Acidic residues" evidence="16">
    <location>
        <begin position="784"/>
        <end position="794"/>
    </location>
</feature>
<feature type="domain" description="RING-type" evidence="19">
    <location>
        <begin position="237"/>
        <end position="285"/>
    </location>
</feature>
<evidence type="ECO:0000256" key="15">
    <source>
        <dbReference type="PROSITE-ProRule" id="PRU00175"/>
    </source>
</evidence>
<comment type="catalytic activity">
    <reaction evidence="1">
        <text>[E2 ubiquitin-conjugating enzyme]-S-ubiquitinyl-L-cysteine + [acceptor protein]-L-lysine = [E2 ubiquitin-conjugating enzyme]-L-cysteine + [acceptor protein]-N(6)-ubiquitinyl-L-lysine.</text>
        <dbReference type="EC" id="2.3.2.31"/>
    </reaction>
</comment>
<evidence type="ECO:0000313" key="22">
    <source>
        <dbReference type="Proteomes" id="UP000747542"/>
    </source>
</evidence>
<feature type="transmembrane region" description="Helical" evidence="17">
    <location>
        <begin position="460"/>
        <end position="493"/>
    </location>
</feature>
<dbReference type="FunFam" id="2.20.25.20:FF:000004">
    <property type="entry name" value="RBR-type E3 ubiquitin transferase"/>
    <property type="match status" value="1"/>
</dbReference>
<evidence type="ECO:0000256" key="12">
    <source>
        <dbReference type="ARBA" id="ARBA00022989"/>
    </source>
</evidence>
<keyword evidence="5" id="KW-0808">Transferase</keyword>
<feature type="compositionally biased region" description="Low complexity" evidence="16">
    <location>
        <begin position="173"/>
        <end position="208"/>
    </location>
</feature>
<evidence type="ECO:0000256" key="7">
    <source>
        <dbReference type="ARBA" id="ARBA00022723"/>
    </source>
</evidence>
<feature type="transmembrane region" description="Helical" evidence="17">
    <location>
        <begin position="513"/>
        <end position="544"/>
    </location>
</feature>
<dbReference type="GO" id="GO:0008270">
    <property type="term" value="F:zinc ion binding"/>
    <property type="evidence" value="ECO:0007669"/>
    <property type="project" value="UniProtKB-KW"/>
</dbReference>
<dbReference type="Pfam" id="PF01485">
    <property type="entry name" value="IBR"/>
    <property type="match status" value="1"/>
</dbReference>
<proteinExistence type="inferred from homology"/>
<feature type="region of interest" description="Disordered" evidence="16">
    <location>
        <begin position="126"/>
        <end position="230"/>
    </location>
</feature>
<dbReference type="Pfam" id="PF22191">
    <property type="entry name" value="IBR_1"/>
    <property type="match status" value="1"/>
</dbReference>
<dbReference type="Gene3D" id="1.20.120.1750">
    <property type="match status" value="1"/>
</dbReference>
<evidence type="ECO:0000256" key="13">
    <source>
        <dbReference type="ARBA" id="ARBA00023136"/>
    </source>
</evidence>
<evidence type="ECO:0000256" key="3">
    <source>
        <dbReference type="ARBA" id="ARBA00004906"/>
    </source>
</evidence>
<dbReference type="InterPro" id="IPR001841">
    <property type="entry name" value="Znf_RING"/>
</dbReference>
<comment type="similarity">
    <text evidence="14">Belongs to the RBR family. RNF19 subfamily.</text>
</comment>
<feature type="compositionally biased region" description="Polar residues" evidence="16">
    <location>
        <begin position="844"/>
        <end position="855"/>
    </location>
</feature>
<dbReference type="CDD" id="cd16629">
    <property type="entry name" value="RING-HC_RBR_RNF19"/>
    <property type="match status" value="1"/>
</dbReference>
<comment type="caution">
    <text evidence="21">The sequence shown here is derived from an EMBL/GenBank/DDBJ whole genome shotgun (WGS) entry which is preliminary data.</text>
</comment>
<dbReference type="InterPro" id="IPR002867">
    <property type="entry name" value="IBR_dom"/>
</dbReference>
<evidence type="ECO:0000256" key="8">
    <source>
        <dbReference type="ARBA" id="ARBA00022737"/>
    </source>
</evidence>
<dbReference type="PROSITE" id="PS50089">
    <property type="entry name" value="ZF_RING_2"/>
    <property type="match status" value="1"/>
</dbReference>
<dbReference type="SMART" id="SM00647">
    <property type="entry name" value="IBR"/>
    <property type="match status" value="2"/>
</dbReference>
<evidence type="ECO:0000259" key="20">
    <source>
        <dbReference type="PROSITE" id="PS51873"/>
    </source>
</evidence>
<dbReference type="FunFam" id="3.30.40.10:FF:000424">
    <property type="entry name" value="RBR-type E3 ubiquitin transferase"/>
    <property type="match status" value="1"/>
</dbReference>